<comment type="caution">
    <text evidence="5">The sequence shown here is derived from an EMBL/GenBank/DDBJ whole genome shotgun (WGS) entry which is preliminary data.</text>
</comment>
<dbReference type="Proteomes" id="UP000318681">
    <property type="component" value="Unassembled WGS sequence"/>
</dbReference>
<keyword evidence="2" id="KW-0328">Glycosyltransferase</keyword>
<evidence type="ECO:0000256" key="2">
    <source>
        <dbReference type="ARBA" id="ARBA00022676"/>
    </source>
</evidence>
<reference evidence="5 6" key="1">
    <citation type="submission" date="2019-07" db="EMBL/GenBank/DDBJ databases">
        <title>Sphingomonas solaris sp. nov., isolated from a solar panel from Boston, Massachusetts.</title>
        <authorList>
            <person name="Tanner K."/>
            <person name="Pascual J."/>
            <person name="Mancuso C."/>
            <person name="Pereto J."/>
            <person name="Khalil A."/>
            <person name="Vilanova C."/>
        </authorList>
    </citation>
    <scope>NUCLEOTIDE SEQUENCE [LARGE SCALE GENOMIC DNA]</scope>
    <source>
        <strain evidence="5 6">R4DWN</strain>
    </source>
</reference>
<dbReference type="GO" id="GO:0016757">
    <property type="term" value="F:glycosyltransferase activity"/>
    <property type="evidence" value="ECO:0007669"/>
    <property type="project" value="UniProtKB-KW"/>
</dbReference>
<name>A0A558QVV7_9SPHN</name>
<dbReference type="PANTHER" id="PTHR43685:SF5">
    <property type="entry name" value="GLYCOSYLTRANSFERASE EPSE-RELATED"/>
    <property type="match status" value="1"/>
</dbReference>
<dbReference type="PANTHER" id="PTHR43685">
    <property type="entry name" value="GLYCOSYLTRANSFERASE"/>
    <property type="match status" value="1"/>
</dbReference>
<dbReference type="InterPro" id="IPR029044">
    <property type="entry name" value="Nucleotide-diphossugar_trans"/>
</dbReference>
<feature type="domain" description="Glycosyltransferase 2-like" evidence="4">
    <location>
        <begin position="29"/>
        <end position="183"/>
    </location>
</feature>
<dbReference type="Pfam" id="PF00535">
    <property type="entry name" value="Glycos_transf_2"/>
    <property type="match status" value="1"/>
</dbReference>
<organism evidence="5 6">
    <name type="scientific">Alterirhizorhabdus solaris</name>
    <dbReference type="NCBI Taxonomy" id="2529389"/>
    <lineage>
        <taxon>Bacteria</taxon>
        <taxon>Pseudomonadati</taxon>
        <taxon>Pseudomonadota</taxon>
        <taxon>Alphaproteobacteria</taxon>
        <taxon>Sphingomonadales</taxon>
        <taxon>Rhizorhabdaceae</taxon>
        <taxon>Alterirhizorhabdus</taxon>
    </lineage>
</organism>
<evidence type="ECO:0000256" key="1">
    <source>
        <dbReference type="ARBA" id="ARBA00006739"/>
    </source>
</evidence>
<evidence type="ECO:0000313" key="5">
    <source>
        <dbReference type="EMBL" id="TVV71264.1"/>
    </source>
</evidence>
<evidence type="ECO:0000259" key="4">
    <source>
        <dbReference type="Pfam" id="PF00535"/>
    </source>
</evidence>
<sequence length="364" mass="39725">MKATPSSGAAFCSIVPRYATQGHCMNDVTVISAFHNRADAVDMSVGSLAAQDYPAFRAIVVDDESRDGTWDALQRWASPRIEVRRQKNRGFTATMIALCAEAETEFVALHGAGDESLPARLSAQVAFLRAHPQVVAVGCGIENVDIVSDRRWNVRPPEAIRRGPIVGAFGISHGEVMFRREAYLRAGGYRPAFTVGQASDLFRRMSRLGDFGYVEDVLSRRHLRLDGVSAKIDKVAERSVLAAISTAVHRRAIAANDANMPVLRDDLDRFGLLLPYIAPPDRGVARSLAQASTLYWAAGDTTVARRLARRSLAEAWTLRGWLARVGTLAGVGPLRAPLTAFARKLSRGKGEFSWDRLANTAKKA</sequence>
<keyword evidence="3 5" id="KW-0808">Transferase</keyword>
<evidence type="ECO:0000313" key="6">
    <source>
        <dbReference type="Proteomes" id="UP000318681"/>
    </source>
</evidence>
<evidence type="ECO:0000256" key="3">
    <source>
        <dbReference type="ARBA" id="ARBA00022679"/>
    </source>
</evidence>
<keyword evidence="6" id="KW-1185">Reference proteome</keyword>
<dbReference type="OrthoDB" id="9807795at2"/>
<dbReference type="CDD" id="cd00761">
    <property type="entry name" value="Glyco_tranf_GTA_type"/>
    <property type="match status" value="1"/>
</dbReference>
<accession>A0A558QVV7</accession>
<dbReference type="SUPFAM" id="SSF53448">
    <property type="entry name" value="Nucleotide-diphospho-sugar transferases"/>
    <property type="match status" value="1"/>
</dbReference>
<dbReference type="InterPro" id="IPR001173">
    <property type="entry name" value="Glyco_trans_2-like"/>
</dbReference>
<protein>
    <submittedName>
        <fullName evidence="5">Glycosyltransferase family 2 protein</fullName>
    </submittedName>
</protein>
<dbReference type="InterPro" id="IPR050834">
    <property type="entry name" value="Glycosyltransf_2"/>
</dbReference>
<dbReference type="Gene3D" id="3.90.550.10">
    <property type="entry name" value="Spore Coat Polysaccharide Biosynthesis Protein SpsA, Chain A"/>
    <property type="match status" value="1"/>
</dbReference>
<gene>
    <name evidence="5" type="ORF">FOY91_17255</name>
</gene>
<dbReference type="EMBL" id="VNIM01000093">
    <property type="protein sequence ID" value="TVV71264.1"/>
    <property type="molecule type" value="Genomic_DNA"/>
</dbReference>
<dbReference type="AlphaFoldDB" id="A0A558QVV7"/>
<proteinExistence type="inferred from homology"/>
<comment type="similarity">
    <text evidence="1">Belongs to the glycosyltransferase 2 family.</text>
</comment>